<dbReference type="PROSITE" id="PS51257">
    <property type="entry name" value="PROKAR_LIPOPROTEIN"/>
    <property type="match status" value="1"/>
</dbReference>
<protein>
    <recommendedName>
        <fullName evidence="5">Lipoprotein</fullName>
    </recommendedName>
</protein>
<accession>A0A5R9J8M7</accession>
<keyword evidence="2" id="KW-0732">Signal</keyword>
<evidence type="ECO:0000313" key="3">
    <source>
        <dbReference type="EMBL" id="TLU71726.1"/>
    </source>
</evidence>
<dbReference type="RefSeq" id="WP_138326796.1">
    <property type="nucleotide sequence ID" value="NZ_VCDI01000005.1"/>
</dbReference>
<feature type="signal peptide" evidence="2">
    <location>
        <begin position="1"/>
        <end position="17"/>
    </location>
</feature>
<organism evidence="3 4">
    <name type="scientific">Lichenicoccus roseus</name>
    <dbReference type="NCBI Taxonomy" id="2683649"/>
    <lineage>
        <taxon>Bacteria</taxon>
        <taxon>Pseudomonadati</taxon>
        <taxon>Pseudomonadota</taxon>
        <taxon>Alphaproteobacteria</taxon>
        <taxon>Acetobacterales</taxon>
        <taxon>Acetobacteraceae</taxon>
        <taxon>Lichenicoccus</taxon>
    </lineage>
</organism>
<comment type="caution">
    <text evidence="3">The sequence shown here is derived from an EMBL/GenBank/DDBJ whole genome shotgun (WGS) entry which is preliminary data.</text>
</comment>
<reference evidence="3 4" key="1">
    <citation type="submission" date="2019-05" db="EMBL/GenBank/DDBJ databases">
        <authorList>
            <person name="Pankratov T."/>
            <person name="Grouzdev D."/>
        </authorList>
    </citation>
    <scope>NUCLEOTIDE SEQUENCE [LARGE SCALE GENOMIC DNA]</scope>
    <source>
        <strain evidence="3 4">KEBCLARHB70R</strain>
    </source>
</reference>
<evidence type="ECO:0000256" key="1">
    <source>
        <dbReference type="SAM" id="MobiDB-lite"/>
    </source>
</evidence>
<keyword evidence="4" id="KW-1185">Reference proteome</keyword>
<feature type="region of interest" description="Disordered" evidence="1">
    <location>
        <begin position="173"/>
        <end position="227"/>
    </location>
</feature>
<dbReference type="EMBL" id="VCDI01000005">
    <property type="protein sequence ID" value="TLU71726.1"/>
    <property type="molecule type" value="Genomic_DNA"/>
</dbReference>
<evidence type="ECO:0008006" key="5">
    <source>
        <dbReference type="Google" id="ProtNLM"/>
    </source>
</evidence>
<name>A0A5R9J8M7_9PROT</name>
<proteinExistence type="predicted"/>
<feature type="compositionally biased region" description="Low complexity" evidence="1">
    <location>
        <begin position="173"/>
        <end position="188"/>
    </location>
</feature>
<dbReference type="Gene3D" id="3.30.160.150">
    <property type="entry name" value="Lipoprotein like domain"/>
    <property type="match status" value="1"/>
</dbReference>
<sequence>MSVPRRLMLLALVPLLAGCGFHPLNQPRADAHLPDIFVSTIPGREGQLLRQAIQQRLAGSDQASPEGYTLTVGYALSAEAIDIHGDNTSGRTRVVGRAEWTLASVSPAPAILATGSARSVDGYNVFEAQYFAQTLAGENTSGRLAGNLADTIQQQLAGWFAAHPTAADRAAVAASGAPAPVQGSAPAPKSQRGFLGPQDVPGNSDESPLQQVGPDGLPSGAIGRTYQ</sequence>
<dbReference type="Proteomes" id="UP000305654">
    <property type="component" value="Unassembled WGS sequence"/>
</dbReference>
<gene>
    <name evidence="3" type="ORF">FE263_14750</name>
</gene>
<dbReference type="AlphaFoldDB" id="A0A5R9J8M7"/>
<dbReference type="OrthoDB" id="8480109at2"/>
<feature type="chain" id="PRO_5024367757" description="Lipoprotein" evidence="2">
    <location>
        <begin position="18"/>
        <end position="227"/>
    </location>
</feature>
<evidence type="ECO:0000256" key="2">
    <source>
        <dbReference type="SAM" id="SignalP"/>
    </source>
</evidence>
<evidence type="ECO:0000313" key="4">
    <source>
        <dbReference type="Proteomes" id="UP000305654"/>
    </source>
</evidence>